<evidence type="ECO:0000256" key="3">
    <source>
        <dbReference type="ARBA" id="ARBA00022989"/>
    </source>
</evidence>
<feature type="transmembrane region" description="Helical" evidence="6">
    <location>
        <begin position="165"/>
        <end position="187"/>
    </location>
</feature>
<organism evidence="7 8">
    <name type="scientific">Streptomyces litchfieldiae</name>
    <dbReference type="NCBI Taxonomy" id="3075543"/>
    <lineage>
        <taxon>Bacteria</taxon>
        <taxon>Bacillati</taxon>
        <taxon>Actinomycetota</taxon>
        <taxon>Actinomycetes</taxon>
        <taxon>Kitasatosporales</taxon>
        <taxon>Streptomycetaceae</taxon>
        <taxon>Streptomyces</taxon>
    </lineage>
</organism>
<feature type="compositionally biased region" description="Low complexity" evidence="5">
    <location>
        <begin position="112"/>
        <end position="139"/>
    </location>
</feature>
<feature type="compositionally biased region" description="Low complexity" evidence="5">
    <location>
        <begin position="455"/>
        <end position="477"/>
    </location>
</feature>
<name>A0ABU2MNZ3_9ACTN</name>
<feature type="region of interest" description="Disordered" evidence="5">
    <location>
        <begin position="96"/>
        <end position="159"/>
    </location>
</feature>
<evidence type="ECO:0000256" key="4">
    <source>
        <dbReference type="ARBA" id="ARBA00023136"/>
    </source>
</evidence>
<comment type="caution">
    <text evidence="7">The sequence shown here is derived from an EMBL/GenBank/DDBJ whole genome shotgun (WGS) entry which is preliminary data.</text>
</comment>
<evidence type="ECO:0000256" key="1">
    <source>
        <dbReference type="ARBA" id="ARBA00004141"/>
    </source>
</evidence>
<dbReference type="PANTHER" id="PTHR39157:SF1">
    <property type="entry name" value="DOXX FAMILY PROTEIN"/>
    <property type="match status" value="1"/>
</dbReference>
<feature type="transmembrane region" description="Helical" evidence="6">
    <location>
        <begin position="258"/>
        <end position="275"/>
    </location>
</feature>
<dbReference type="Proteomes" id="UP001183246">
    <property type="component" value="Unassembled WGS sequence"/>
</dbReference>
<keyword evidence="4 6" id="KW-0472">Membrane</keyword>
<accession>A0ABU2MNZ3</accession>
<proteinExistence type="predicted"/>
<dbReference type="PANTHER" id="PTHR39157">
    <property type="entry name" value="INTEGRAL MEMBRANE PROTEIN-RELATED"/>
    <property type="match status" value="1"/>
</dbReference>
<dbReference type="RefSeq" id="WP_311704460.1">
    <property type="nucleotide sequence ID" value="NZ_JAVREL010000005.1"/>
</dbReference>
<feature type="compositionally biased region" description="Pro residues" evidence="5">
    <location>
        <begin position="445"/>
        <end position="454"/>
    </location>
</feature>
<feature type="transmembrane region" description="Helical" evidence="6">
    <location>
        <begin position="327"/>
        <end position="349"/>
    </location>
</feature>
<keyword evidence="8" id="KW-1185">Reference proteome</keyword>
<sequence>MSVDTRTPRGLTMDEPVLNTVKVPCDPAQVIVNHASFRVQLATPPPVSIAVPPTGPLPRVPAAARRRPLVWSGRSAPGDAGAGTLIRAVREAGHAPVAGGGDTRVLPRVATERAPAPVVSPRRPQPPERAGTPPTAARPPAEEPRERPRPAVHDGRQAYHPGRHLSLGVVLLPLRLLLGFVAIYAGMGKLTDPVYFDGGERGSLNAWLSSLQPWSVAAPLHDWALAHPVGAGLSVAFTQIIVGVLTVFGLWQRLAAGLGALLSLALLVTVSWGHGPAYDTPDLLLCAAWSPLVIAGAPVYSLDARLAGEAWRTLGPRAPLSDLRHRVLRRGAALATLLLGLALLIGSLLGSAVRSAQFPTVPEPGQPPRNHLPGEPLPGETEKGDERAEDRPADGAGAEETPRTPNDPAEDAAPDRREPDDAGEPSAEDTREAESPSAERTVPAPQQPAEPAPRSPAEQQGQQPAPAPAAPDAGDAAEPAEESAPAEEGGEESSLSPIGGLLG</sequence>
<evidence type="ECO:0000256" key="5">
    <source>
        <dbReference type="SAM" id="MobiDB-lite"/>
    </source>
</evidence>
<dbReference type="EMBL" id="JAVREL010000005">
    <property type="protein sequence ID" value="MDT0343331.1"/>
    <property type="molecule type" value="Genomic_DNA"/>
</dbReference>
<comment type="subcellular location">
    <subcellularLocation>
        <location evidence="1">Membrane</location>
        <topology evidence="1">Multi-pass membrane protein</topology>
    </subcellularLocation>
</comment>
<dbReference type="Pfam" id="PF07681">
    <property type="entry name" value="DoxX"/>
    <property type="match status" value="1"/>
</dbReference>
<feature type="compositionally biased region" description="Basic and acidic residues" evidence="5">
    <location>
        <begin position="380"/>
        <end position="393"/>
    </location>
</feature>
<feature type="compositionally biased region" description="Acidic residues" evidence="5">
    <location>
        <begin position="478"/>
        <end position="491"/>
    </location>
</feature>
<evidence type="ECO:0000313" key="7">
    <source>
        <dbReference type="EMBL" id="MDT0343331.1"/>
    </source>
</evidence>
<feature type="compositionally biased region" description="Basic and acidic residues" evidence="5">
    <location>
        <begin position="140"/>
        <end position="157"/>
    </location>
</feature>
<reference evidence="8" key="1">
    <citation type="submission" date="2023-07" db="EMBL/GenBank/DDBJ databases">
        <title>30 novel species of actinomycetes from the DSMZ collection.</title>
        <authorList>
            <person name="Nouioui I."/>
        </authorList>
    </citation>
    <scope>NUCLEOTIDE SEQUENCE [LARGE SCALE GENOMIC DNA]</scope>
    <source>
        <strain evidence="8">DSM 44938</strain>
    </source>
</reference>
<feature type="region of interest" description="Disordered" evidence="5">
    <location>
        <begin position="359"/>
        <end position="503"/>
    </location>
</feature>
<evidence type="ECO:0000256" key="6">
    <source>
        <dbReference type="SAM" id="Phobius"/>
    </source>
</evidence>
<evidence type="ECO:0000256" key="2">
    <source>
        <dbReference type="ARBA" id="ARBA00022692"/>
    </source>
</evidence>
<keyword evidence="3 6" id="KW-1133">Transmembrane helix</keyword>
<keyword evidence="2 6" id="KW-0812">Transmembrane</keyword>
<evidence type="ECO:0000313" key="8">
    <source>
        <dbReference type="Proteomes" id="UP001183246"/>
    </source>
</evidence>
<feature type="transmembrane region" description="Helical" evidence="6">
    <location>
        <begin position="287"/>
        <end position="306"/>
    </location>
</feature>
<gene>
    <name evidence="7" type="ORF">RM590_11990</name>
</gene>
<feature type="transmembrane region" description="Helical" evidence="6">
    <location>
        <begin position="229"/>
        <end position="251"/>
    </location>
</feature>
<dbReference type="InterPro" id="IPR032808">
    <property type="entry name" value="DoxX"/>
</dbReference>
<protein>
    <submittedName>
        <fullName evidence="7">DoxX family membrane protein</fullName>
    </submittedName>
</protein>